<reference evidence="6 7" key="1">
    <citation type="submission" date="2016-06" db="EMBL/GenBank/DDBJ databases">
        <authorList>
            <person name="Kjaerup R.B."/>
            <person name="Dalgaard T.S."/>
            <person name="Juul-Madsen H.R."/>
        </authorList>
    </citation>
    <scope>NUCLEOTIDE SEQUENCE [LARGE SCALE GENOMIC DNA]</scope>
    <source>
        <strain evidence="6">2</strain>
    </source>
</reference>
<proteinExistence type="predicted"/>
<keyword evidence="2" id="KW-0997">Cell inner membrane</keyword>
<accession>A0A1A8XUU7</accession>
<keyword evidence="3" id="KW-0812">Transmembrane</keyword>
<dbReference type="PANTHER" id="PTHR37481:SF1">
    <property type="entry name" value="LIPOPOLYSACCHARIDE EXPORT SYSTEM PROTEIN LPTC"/>
    <property type="match status" value="1"/>
</dbReference>
<keyword evidence="7" id="KW-1185">Reference proteome</keyword>
<protein>
    <recommendedName>
        <fullName evidence="8">Lipopolysaccharide export system protein LptC</fullName>
    </recommendedName>
</protein>
<dbReference type="InterPro" id="IPR052363">
    <property type="entry name" value="LPS_export_LptC"/>
</dbReference>
<dbReference type="Proteomes" id="UP000199600">
    <property type="component" value="Unassembled WGS sequence"/>
</dbReference>
<evidence type="ECO:0000256" key="3">
    <source>
        <dbReference type="ARBA" id="ARBA00022692"/>
    </source>
</evidence>
<dbReference type="Gene3D" id="2.60.450.10">
    <property type="entry name" value="Lipopolysaccharide (LPS) transport protein A like domain"/>
    <property type="match status" value="1"/>
</dbReference>
<name>A0A1A8XUU7_9RHOO</name>
<dbReference type="Pfam" id="PF06835">
    <property type="entry name" value="LptC"/>
    <property type="match status" value="1"/>
</dbReference>
<keyword evidence="1" id="KW-1003">Cell membrane</keyword>
<gene>
    <name evidence="6" type="ORF">PROAA_2310005</name>
</gene>
<keyword evidence="5" id="KW-0472">Membrane</keyword>
<evidence type="ECO:0000313" key="6">
    <source>
        <dbReference type="EMBL" id="SBT07723.1"/>
    </source>
</evidence>
<evidence type="ECO:0000313" key="7">
    <source>
        <dbReference type="Proteomes" id="UP000199600"/>
    </source>
</evidence>
<organism evidence="6 7">
    <name type="scientific">Candidatus Propionivibrio aalborgensis</name>
    <dbReference type="NCBI Taxonomy" id="1860101"/>
    <lineage>
        <taxon>Bacteria</taxon>
        <taxon>Pseudomonadati</taxon>
        <taxon>Pseudomonadota</taxon>
        <taxon>Betaproteobacteria</taxon>
        <taxon>Rhodocyclales</taxon>
        <taxon>Rhodocyclaceae</taxon>
        <taxon>Propionivibrio</taxon>
    </lineage>
</organism>
<dbReference type="GO" id="GO:0005886">
    <property type="term" value="C:plasma membrane"/>
    <property type="evidence" value="ECO:0007669"/>
    <property type="project" value="InterPro"/>
</dbReference>
<dbReference type="GO" id="GO:0015221">
    <property type="term" value="F:lipopolysaccharide transmembrane transporter activity"/>
    <property type="evidence" value="ECO:0007669"/>
    <property type="project" value="InterPro"/>
</dbReference>
<dbReference type="PANTHER" id="PTHR37481">
    <property type="entry name" value="LIPOPOLYSACCHARIDE EXPORT SYSTEM PROTEIN LPTC"/>
    <property type="match status" value="1"/>
</dbReference>
<dbReference type="AlphaFoldDB" id="A0A1A8XUU7"/>
<keyword evidence="4" id="KW-1133">Transmembrane helix</keyword>
<dbReference type="EMBL" id="FLQY01000148">
    <property type="protein sequence ID" value="SBT07723.1"/>
    <property type="molecule type" value="Genomic_DNA"/>
</dbReference>
<evidence type="ECO:0000256" key="2">
    <source>
        <dbReference type="ARBA" id="ARBA00022519"/>
    </source>
</evidence>
<evidence type="ECO:0000256" key="5">
    <source>
        <dbReference type="ARBA" id="ARBA00023136"/>
    </source>
</evidence>
<sequence length="195" mass="22162">MKNWGSAIFPLSILLVLTGLSFWLRYATELDGPRHDGKNRHDPDYIISDSTLHKLDQNGRLQYTLKAADIRHYPDDDSTDLIKPDLVYLHSKKPPLSLSAERGHVSRDGEQVDLYDNVRVHREASAKDEAMTAYMPHLTVLPDDERAFTKSPVLITRGKSWLKGVGMQVNNRTQMYEIESQAVAVLESKHAKKKP</sequence>
<evidence type="ECO:0008006" key="8">
    <source>
        <dbReference type="Google" id="ProtNLM"/>
    </source>
</evidence>
<dbReference type="InterPro" id="IPR026265">
    <property type="entry name" value="LptC"/>
</dbReference>
<dbReference type="GO" id="GO:0030288">
    <property type="term" value="C:outer membrane-bounded periplasmic space"/>
    <property type="evidence" value="ECO:0007669"/>
    <property type="project" value="TreeGrafter"/>
</dbReference>
<dbReference type="GO" id="GO:0017089">
    <property type="term" value="F:glycolipid transfer activity"/>
    <property type="evidence" value="ECO:0007669"/>
    <property type="project" value="TreeGrafter"/>
</dbReference>
<dbReference type="RefSeq" id="WP_186410981.1">
    <property type="nucleotide sequence ID" value="NZ_FLQY01000148.1"/>
</dbReference>
<dbReference type="NCBIfam" id="TIGR04409">
    <property type="entry name" value="LptC_YrbK"/>
    <property type="match status" value="1"/>
</dbReference>
<evidence type="ECO:0000256" key="1">
    <source>
        <dbReference type="ARBA" id="ARBA00022475"/>
    </source>
</evidence>
<evidence type="ECO:0000256" key="4">
    <source>
        <dbReference type="ARBA" id="ARBA00022989"/>
    </source>
</evidence>
<dbReference type="InterPro" id="IPR010664">
    <property type="entry name" value="LipoPS_assembly_LptC-rel"/>
</dbReference>